<dbReference type="Pfam" id="PF07362">
    <property type="entry name" value="CcdA"/>
    <property type="match status" value="1"/>
</dbReference>
<dbReference type="InterPro" id="IPR009956">
    <property type="entry name" value="Post-segregation_anti-tox_CcdA"/>
</dbReference>
<dbReference type="Proteomes" id="UP000194153">
    <property type="component" value="Unassembled WGS sequence"/>
</dbReference>
<evidence type="ECO:0000313" key="2">
    <source>
        <dbReference type="EMBL" id="GAW66863.1"/>
    </source>
</evidence>
<protein>
    <submittedName>
        <fullName evidence="2">Uncharacterized protein</fullName>
    </submittedName>
</protein>
<keyword evidence="3" id="KW-1185">Reference proteome</keyword>
<reference evidence="3" key="1">
    <citation type="submission" date="2017-05" db="EMBL/GenBank/DDBJ databases">
        <title>Draft genome sequence of Geobacter pelophilus, a iron(III)-reducing bacteria.</title>
        <authorList>
            <person name="Aoyagi T."/>
            <person name="Koike H."/>
            <person name="Morita T."/>
            <person name="Sato Y."/>
            <person name="Habe H."/>
            <person name="Hori T."/>
        </authorList>
    </citation>
    <scope>NUCLEOTIDE SEQUENCE [LARGE SCALE GENOMIC DNA]</scope>
    <source>
        <strain evidence="3">Drf2</strain>
    </source>
</reference>
<dbReference type="EMBL" id="BDQG01000001">
    <property type="protein sequence ID" value="GAW66863.1"/>
    <property type="molecule type" value="Genomic_DNA"/>
</dbReference>
<sequence length="56" mass="6663">MKEENGNLSKLLEEAMVAFLARKEMERWRDDNHQSFESYNQMIQEHGLFSDDMGLL</sequence>
<gene>
    <name evidence="2" type="ORF">GPEL0_01r2408</name>
</gene>
<organism evidence="2 3">
    <name type="scientific">Geoanaerobacter pelophilus</name>
    <dbReference type="NCBI Taxonomy" id="60036"/>
    <lineage>
        <taxon>Bacteria</taxon>
        <taxon>Pseudomonadati</taxon>
        <taxon>Thermodesulfobacteriota</taxon>
        <taxon>Desulfuromonadia</taxon>
        <taxon>Geobacterales</taxon>
        <taxon>Geobacteraceae</taxon>
        <taxon>Geoanaerobacter</taxon>
    </lineage>
</organism>
<evidence type="ECO:0000256" key="1">
    <source>
        <dbReference type="ARBA" id="ARBA00022649"/>
    </source>
</evidence>
<comment type="caution">
    <text evidence="2">The sequence shown here is derived from an EMBL/GenBank/DDBJ whole genome shotgun (WGS) entry which is preliminary data.</text>
</comment>
<accession>A0ABQ0MIF4</accession>
<evidence type="ECO:0000313" key="3">
    <source>
        <dbReference type="Proteomes" id="UP000194153"/>
    </source>
</evidence>
<proteinExistence type="predicted"/>
<keyword evidence="1" id="KW-1277">Toxin-antitoxin system</keyword>
<name>A0ABQ0MIF4_9BACT</name>